<name>A0ABM8VU39_9BACL</name>
<organism evidence="1 2">
    <name type="scientific">Paenibacillus allorhizosphaerae</name>
    <dbReference type="NCBI Taxonomy" id="2849866"/>
    <lineage>
        <taxon>Bacteria</taxon>
        <taxon>Bacillati</taxon>
        <taxon>Bacillota</taxon>
        <taxon>Bacilli</taxon>
        <taxon>Bacillales</taxon>
        <taxon>Paenibacillaceae</taxon>
        <taxon>Paenibacillus</taxon>
    </lineage>
</organism>
<proteinExistence type="predicted"/>
<sequence length="182" mass="21147">MTDPPNKQIRNETNYSGERWSGSLRQLLDTIHPLRIRLAPGLQPKKIEVIYGFEPISTNQMLEMYQEAEETGATIVTRDLRKSSDLVGGSLYYLVKGRLVECRILVSQLASSTSRIHVPSIDEHEEEMLLVHQCPAAYLYDRHRHQLIWAEEKDGFCFQYDLREHQQLTKEEIVRFAQSLAF</sequence>
<reference evidence="1 2" key="1">
    <citation type="submission" date="2021-06" db="EMBL/GenBank/DDBJ databases">
        <authorList>
            <person name="Criscuolo A."/>
        </authorList>
    </citation>
    <scope>NUCLEOTIDE SEQUENCE [LARGE SCALE GENOMIC DNA]</scope>
    <source>
        <strain evidence="2">CIP 111802</strain>
    </source>
</reference>
<accession>A0ABM8VU39</accession>
<dbReference type="Proteomes" id="UP000730618">
    <property type="component" value="Unassembled WGS sequence"/>
</dbReference>
<dbReference type="EMBL" id="CAJVCE010000043">
    <property type="protein sequence ID" value="CAG7658479.1"/>
    <property type="molecule type" value="Genomic_DNA"/>
</dbReference>
<protein>
    <recommendedName>
        <fullName evidence="3">DUF4367 domain-containing protein</fullName>
    </recommendedName>
</protein>
<evidence type="ECO:0008006" key="3">
    <source>
        <dbReference type="Google" id="ProtNLM"/>
    </source>
</evidence>
<evidence type="ECO:0000313" key="1">
    <source>
        <dbReference type="EMBL" id="CAG7658479.1"/>
    </source>
</evidence>
<gene>
    <name evidence="1" type="ORF">PAECIP111802_07051</name>
</gene>
<keyword evidence="2" id="KW-1185">Reference proteome</keyword>
<evidence type="ECO:0000313" key="2">
    <source>
        <dbReference type="Proteomes" id="UP000730618"/>
    </source>
</evidence>
<comment type="caution">
    <text evidence="1">The sequence shown here is derived from an EMBL/GenBank/DDBJ whole genome shotgun (WGS) entry which is preliminary data.</text>
</comment>